<protein>
    <submittedName>
        <fullName evidence="1">Uncharacterized protein</fullName>
    </submittedName>
</protein>
<proteinExistence type="predicted"/>
<evidence type="ECO:0000313" key="1">
    <source>
        <dbReference type="EMBL" id="NSL90978.1"/>
    </source>
</evidence>
<dbReference type="OrthoDB" id="1319710at2"/>
<dbReference type="EMBL" id="RIAR02000001">
    <property type="protein sequence ID" value="NSL90978.1"/>
    <property type="molecule type" value="Genomic_DNA"/>
</dbReference>
<gene>
    <name evidence="1" type="ORF">ECE50_029405</name>
</gene>
<dbReference type="Proteomes" id="UP000281028">
    <property type="component" value="Unassembled WGS sequence"/>
</dbReference>
<reference evidence="1" key="1">
    <citation type="submission" date="2020-05" db="EMBL/GenBank/DDBJ databases">
        <title>Chitinophaga laudate sp. nov., isolated from a tropical peat swamp.</title>
        <authorList>
            <person name="Goh C.B.S."/>
            <person name="Lee M.S."/>
            <person name="Parimannan S."/>
            <person name="Pasbakhsh P."/>
            <person name="Yule C.M."/>
            <person name="Rajandas H."/>
            <person name="Loke S."/>
            <person name="Croft L."/>
            <person name="Tan J.B.L."/>
        </authorList>
    </citation>
    <scope>NUCLEOTIDE SEQUENCE</scope>
    <source>
        <strain evidence="1">Mgbs1</strain>
    </source>
</reference>
<accession>A0A433WPX2</accession>
<comment type="caution">
    <text evidence="1">The sequence shown here is derived from an EMBL/GenBank/DDBJ whole genome shotgun (WGS) entry which is preliminary data.</text>
</comment>
<organism evidence="1 2">
    <name type="scientific">Chitinophaga solisilvae</name>
    <dbReference type="NCBI Taxonomy" id="1233460"/>
    <lineage>
        <taxon>Bacteria</taxon>
        <taxon>Pseudomonadati</taxon>
        <taxon>Bacteroidota</taxon>
        <taxon>Chitinophagia</taxon>
        <taxon>Chitinophagales</taxon>
        <taxon>Chitinophagaceae</taxon>
        <taxon>Chitinophaga</taxon>
    </lineage>
</organism>
<dbReference type="AlphaFoldDB" id="A0A433WPX2"/>
<evidence type="ECO:0000313" key="2">
    <source>
        <dbReference type="Proteomes" id="UP000281028"/>
    </source>
</evidence>
<name>A0A433WPX2_9BACT</name>
<sequence>MAQYHQRQVVAINDFQYGVAGKAIMELKRREPHLRLSVSTGIGCPVAGNGLYPALNMEWQIYYGGLGTKSGSQQKDLFSSDIIWSAMLTAGTGYSRNPDYVPLYYFTDLSQPPLINPYQGVSASVGVNAVLAMDRGKSRWQRIAYVNAHWRYVQLGYYNDGGALLKYWGDKADRYYTGGGFLAVTIPEQNTINTFTASYHKFTGYTGCAFEITNEINGANVYYRKVEQQYYNRSYWNVSVGSARYGVSAFYQYNNPIHRWDFQNFIHYIGNFGYHQIPYPQYQSFGLTYFNSFHQISKP</sequence>
<keyword evidence="2" id="KW-1185">Reference proteome</keyword>